<dbReference type="Gene3D" id="3.40.1800.20">
    <property type="match status" value="1"/>
</dbReference>
<dbReference type="Pfam" id="PF00096">
    <property type="entry name" value="zf-C2H2"/>
    <property type="match status" value="4"/>
</dbReference>
<reference evidence="9" key="1">
    <citation type="submission" date="2018-07" db="EMBL/GenBank/DDBJ databases">
        <authorList>
            <person name="Quirk P.G."/>
            <person name="Krulwich T.A."/>
        </authorList>
    </citation>
    <scope>NUCLEOTIDE SEQUENCE</scope>
</reference>
<evidence type="ECO:0000256" key="5">
    <source>
        <dbReference type="PROSITE-ProRule" id="PRU00042"/>
    </source>
</evidence>
<dbReference type="SMART" id="SM00868">
    <property type="entry name" value="zf-AD"/>
    <property type="match status" value="1"/>
</dbReference>
<accession>A0A336LQH3</accession>
<proteinExistence type="predicted"/>
<evidence type="ECO:0000256" key="4">
    <source>
        <dbReference type="ARBA" id="ARBA00022833"/>
    </source>
</evidence>
<dbReference type="OMA" id="NICNETD"/>
<feature type="domain" description="C2H2-type" evidence="8">
    <location>
        <begin position="284"/>
        <end position="312"/>
    </location>
</feature>
<keyword evidence="6" id="KW-0175">Coiled coil</keyword>
<protein>
    <submittedName>
        <fullName evidence="9">CSON010190 protein</fullName>
    </submittedName>
</protein>
<dbReference type="PROSITE" id="PS50157">
    <property type="entry name" value="ZINC_FINGER_C2H2_2"/>
    <property type="match status" value="5"/>
</dbReference>
<keyword evidence="3 5" id="KW-0863">Zinc-finger</keyword>
<sequence>MNRIFCKLCLFKLEIIEDEPMLNENTKRLGDILKTLFSNKVKLHTDDLQFICKACCDKLESFYEYYVFVLENQIKNVQHENLKIVSKSGPEFVNVKKHDPDSIESSNDQNESMDDENICNETDIGVTTKSEVSDDLKLKEAEKKKRLQCDLENTREKKSEKNRQIIYESITEFFDMTCDICPNAINFSSYALLIRHYRKFHKQLKIWVCCNVRLYTTTKLYEHLLNHKNPNSCHNCGAKFTDSKALKTHKCPKAEYLICNECGKQIKSKSKLRDHLMVHFPVYIYCELCGKRFIKKYKFREHMTYDHGNLPPEAMFKPCPVCGILVSTRNYGMKDHIREKHEKPARQTGPSKCEQCNKEYANEKNLKRHIREEHVYGRKYQCQECSKRFLNIKSLKEHTAIHSGHPMYICEFCDATFRSNGNFTAHKRRLHPSQYAAQKASRKANLLIKKCRNDLLVG</sequence>
<feature type="region of interest" description="Disordered" evidence="7">
    <location>
        <begin position="96"/>
        <end position="116"/>
    </location>
</feature>
<keyword evidence="1" id="KW-0479">Metal-binding</keyword>
<dbReference type="GO" id="GO:0005634">
    <property type="term" value="C:nucleus"/>
    <property type="evidence" value="ECO:0007669"/>
    <property type="project" value="InterPro"/>
</dbReference>
<evidence type="ECO:0000313" key="9">
    <source>
        <dbReference type="EMBL" id="SSX18657.1"/>
    </source>
</evidence>
<dbReference type="GO" id="GO:0000981">
    <property type="term" value="F:DNA-binding transcription factor activity, RNA polymerase II-specific"/>
    <property type="evidence" value="ECO:0007669"/>
    <property type="project" value="TreeGrafter"/>
</dbReference>
<dbReference type="GO" id="GO:0008270">
    <property type="term" value="F:zinc ion binding"/>
    <property type="evidence" value="ECO:0007669"/>
    <property type="project" value="UniProtKB-KW"/>
</dbReference>
<dbReference type="SMART" id="SM00355">
    <property type="entry name" value="ZnF_C2H2"/>
    <property type="match status" value="8"/>
</dbReference>
<dbReference type="Pfam" id="PF07776">
    <property type="entry name" value="zf-AD"/>
    <property type="match status" value="1"/>
</dbReference>
<dbReference type="VEuPathDB" id="VectorBase:CSON010190"/>
<dbReference type="AlphaFoldDB" id="A0A336LQH3"/>
<feature type="domain" description="C2H2-type" evidence="8">
    <location>
        <begin position="408"/>
        <end position="436"/>
    </location>
</feature>
<evidence type="ECO:0000256" key="7">
    <source>
        <dbReference type="SAM" id="MobiDB-lite"/>
    </source>
</evidence>
<evidence type="ECO:0000256" key="6">
    <source>
        <dbReference type="SAM" id="Coils"/>
    </source>
</evidence>
<evidence type="ECO:0000256" key="1">
    <source>
        <dbReference type="ARBA" id="ARBA00022723"/>
    </source>
</evidence>
<dbReference type="SUPFAM" id="SSF57667">
    <property type="entry name" value="beta-beta-alpha zinc fingers"/>
    <property type="match status" value="3"/>
</dbReference>
<feature type="domain" description="C2H2-type" evidence="8">
    <location>
        <begin position="257"/>
        <end position="279"/>
    </location>
</feature>
<dbReference type="InterPro" id="IPR036236">
    <property type="entry name" value="Znf_C2H2_sf"/>
</dbReference>
<organism evidence="9">
    <name type="scientific">Culicoides sonorensis</name>
    <name type="common">Biting midge</name>
    <dbReference type="NCBI Taxonomy" id="179676"/>
    <lineage>
        <taxon>Eukaryota</taxon>
        <taxon>Metazoa</taxon>
        <taxon>Ecdysozoa</taxon>
        <taxon>Arthropoda</taxon>
        <taxon>Hexapoda</taxon>
        <taxon>Insecta</taxon>
        <taxon>Pterygota</taxon>
        <taxon>Neoptera</taxon>
        <taxon>Endopterygota</taxon>
        <taxon>Diptera</taxon>
        <taxon>Nematocera</taxon>
        <taxon>Chironomoidea</taxon>
        <taxon>Ceratopogonidae</taxon>
        <taxon>Ceratopogoninae</taxon>
        <taxon>Culicoides</taxon>
        <taxon>Monoculicoides</taxon>
    </lineage>
</organism>
<name>A0A336LQH3_CULSO</name>
<dbReference type="EMBL" id="UFQT01000040">
    <property type="protein sequence ID" value="SSX18657.1"/>
    <property type="molecule type" value="Genomic_DNA"/>
</dbReference>
<dbReference type="PROSITE" id="PS00028">
    <property type="entry name" value="ZINC_FINGER_C2H2_1"/>
    <property type="match status" value="5"/>
</dbReference>
<evidence type="ECO:0000256" key="3">
    <source>
        <dbReference type="ARBA" id="ARBA00022771"/>
    </source>
</evidence>
<feature type="coiled-coil region" evidence="6">
    <location>
        <begin position="137"/>
        <end position="164"/>
    </location>
</feature>
<dbReference type="PANTHER" id="PTHR24409">
    <property type="entry name" value="ZINC FINGER PROTEIN 142"/>
    <property type="match status" value="1"/>
</dbReference>
<gene>
    <name evidence="9" type="primary">CSON010190</name>
</gene>
<evidence type="ECO:0000259" key="8">
    <source>
        <dbReference type="PROSITE" id="PS50157"/>
    </source>
</evidence>
<feature type="domain" description="C2H2-type" evidence="8">
    <location>
        <begin position="351"/>
        <end position="379"/>
    </location>
</feature>
<dbReference type="PANTHER" id="PTHR24409:SF295">
    <property type="entry name" value="AZ2-RELATED"/>
    <property type="match status" value="1"/>
</dbReference>
<evidence type="ECO:0000256" key="2">
    <source>
        <dbReference type="ARBA" id="ARBA00022737"/>
    </source>
</evidence>
<keyword evidence="4" id="KW-0862">Zinc</keyword>
<dbReference type="GO" id="GO:0000977">
    <property type="term" value="F:RNA polymerase II transcription regulatory region sequence-specific DNA binding"/>
    <property type="evidence" value="ECO:0007669"/>
    <property type="project" value="TreeGrafter"/>
</dbReference>
<dbReference type="InterPro" id="IPR012934">
    <property type="entry name" value="Znf_AD"/>
</dbReference>
<feature type="domain" description="C2H2-type" evidence="8">
    <location>
        <begin position="380"/>
        <end position="407"/>
    </location>
</feature>
<keyword evidence="2" id="KW-0677">Repeat</keyword>
<dbReference type="Gene3D" id="3.30.160.60">
    <property type="entry name" value="Classic Zinc Finger"/>
    <property type="match status" value="3"/>
</dbReference>
<dbReference type="InterPro" id="IPR013087">
    <property type="entry name" value="Znf_C2H2_type"/>
</dbReference>